<proteinExistence type="predicted"/>
<feature type="region of interest" description="Disordered" evidence="1">
    <location>
        <begin position="1"/>
        <end position="22"/>
    </location>
</feature>
<reference evidence="2 3" key="1">
    <citation type="journal article" date="2022" name="G3 (Bethesda)">
        <title>Whole-genome sequence and methylome profiling of the almond [Prunus dulcis (Mill.) D.A. Webb] cultivar 'Nonpareil'.</title>
        <authorList>
            <person name="D'Amico-Willman K.M."/>
            <person name="Ouma W.Z."/>
            <person name="Meulia T."/>
            <person name="Sideli G.M."/>
            <person name="Gradziel T.M."/>
            <person name="Fresnedo-Ramirez J."/>
        </authorList>
    </citation>
    <scope>NUCLEOTIDE SEQUENCE [LARGE SCALE GENOMIC DNA]</scope>
    <source>
        <strain evidence="2">Clone GOH B32 T37-40</strain>
    </source>
</reference>
<organism evidence="2 3">
    <name type="scientific">Prunus dulcis</name>
    <name type="common">Almond</name>
    <name type="synonym">Amygdalus dulcis</name>
    <dbReference type="NCBI Taxonomy" id="3755"/>
    <lineage>
        <taxon>Eukaryota</taxon>
        <taxon>Viridiplantae</taxon>
        <taxon>Streptophyta</taxon>
        <taxon>Embryophyta</taxon>
        <taxon>Tracheophyta</taxon>
        <taxon>Spermatophyta</taxon>
        <taxon>Magnoliopsida</taxon>
        <taxon>eudicotyledons</taxon>
        <taxon>Gunneridae</taxon>
        <taxon>Pentapetalae</taxon>
        <taxon>rosids</taxon>
        <taxon>fabids</taxon>
        <taxon>Rosales</taxon>
        <taxon>Rosaceae</taxon>
        <taxon>Amygdaloideae</taxon>
        <taxon>Amygdaleae</taxon>
        <taxon>Prunus</taxon>
    </lineage>
</organism>
<sequence>MWSKDCGSDRSGISEPCEDCGSSRLGVSEACEDGIDGAYYKTPSSFVHLVEVKSEDEQEPEKPAVAVVELAKMKRPISCKALLKAPNDQKPPPFIGGFIPNKQPANKVYTLDLSKLDVFFDEMMFQKAIDTLPGHKLPKSEELKGRQYCKWQKF</sequence>
<comment type="caution">
    <text evidence="2">The sequence shown here is derived from an EMBL/GenBank/DDBJ whole genome shotgun (WGS) entry which is preliminary data.</text>
</comment>
<dbReference type="EMBL" id="JAJFAZ020000004">
    <property type="protein sequence ID" value="KAI5334759.1"/>
    <property type="molecule type" value="Genomic_DNA"/>
</dbReference>
<accession>A0AAD4W293</accession>
<dbReference type="AlphaFoldDB" id="A0AAD4W293"/>
<keyword evidence="3" id="KW-1185">Reference proteome</keyword>
<gene>
    <name evidence="2" type="ORF">L3X38_024892</name>
</gene>
<protein>
    <submittedName>
        <fullName evidence="2">Uncharacterized protein</fullName>
    </submittedName>
</protein>
<name>A0AAD4W293_PRUDU</name>
<dbReference type="Proteomes" id="UP001054821">
    <property type="component" value="Chromosome 4"/>
</dbReference>
<evidence type="ECO:0000256" key="1">
    <source>
        <dbReference type="SAM" id="MobiDB-lite"/>
    </source>
</evidence>
<evidence type="ECO:0000313" key="2">
    <source>
        <dbReference type="EMBL" id="KAI5334759.1"/>
    </source>
</evidence>
<evidence type="ECO:0000313" key="3">
    <source>
        <dbReference type="Proteomes" id="UP001054821"/>
    </source>
</evidence>